<dbReference type="RefSeq" id="WP_302929222.1">
    <property type="nucleotide sequence ID" value="NZ_JAJEPW010000032.1"/>
</dbReference>
<evidence type="ECO:0000313" key="9">
    <source>
        <dbReference type="Proteomes" id="UP001199319"/>
    </source>
</evidence>
<dbReference type="InterPro" id="IPR010970">
    <property type="entry name" value="Cys_dSase_SufS"/>
</dbReference>
<dbReference type="Gene3D" id="3.40.640.10">
    <property type="entry name" value="Type I PLP-dependent aspartate aminotransferase-like (Major domain)"/>
    <property type="match status" value="1"/>
</dbReference>
<name>A0AAE3ACE3_9FIRM</name>
<dbReference type="Pfam" id="PF00266">
    <property type="entry name" value="Aminotran_5"/>
    <property type="match status" value="1"/>
</dbReference>
<evidence type="ECO:0000256" key="4">
    <source>
        <dbReference type="ARBA" id="ARBA00022679"/>
    </source>
</evidence>
<evidence type="ECO:0000256" key="3">
    <source>
        <dbReference type="ARBA" id="ARBA00012239"/>
    </source>
</evidence>
<accession>A0AAE3ACE3</accession>
<proteinExistence type="inferred from homology"/>
<evidence type="ECO:0000256" key="5">
    <source>
        <dbReference type="ARBA" id="ARBA00022898"/>
    </source>
</evidence>
<gene>
    <name evidence="8" type="ORF">LKD37_10790</name>
</gene>
<dbReference type="SUPFAM" id="SSF53383">
    <property type="entry name" value="PLP-dependent transferases"/>
    <property type="match status" value="1"/>
</dbReference>
<dbReference type="InterPro" id="IPR015421">
    <property type="entry name" value="PyrdxlP-dep_Trfase_major"/>
</dbReference>
<keyword evidence="8" id="KW-0032">Aminotransferase</keyword>
<dbReference type="GO" id="GO:0031071">
    <property type="term" value="F:cysteine desulfurase activity"/>
    <property type="evidence" value="ECO:0007669"/>
    <property type="project" value="UniProtKB-EC"/>
</dbReference>
<organism evidence="8 9">
    <name type="scientific">Brotocaccenecus cirricatena</name>
    <dbReference type="NCBI Taxonomy" id="3064195"/>
    <lineage>
        <taxon>Bacteria</taxon>
        <taxon>Bacillati</taxon>
        <taxon>Bacillota</taxon>
        <taxon>Clostridia</taxon>
        <taxon>Eubacteriales</taxon>
        <taxon>Oscillospiraceae</taxon>
        <taxon>Brotocaccenecus</taxon>
    </lineage>
</organism>
<dbReference type="InterPro" id="IPR015424">
    <property type="entry name" value="PyrdxlP-dep_Trfase"/>
</dbReference>
<comment type="catalytic activity">
    <reaction evidence="6">
        <text>(sulfur carrier)-H + L-cysteine = (sulfur carrier)-SH + L-alanine</text>
        <dbReference type="Rhea" id="RHEA:43892"/>
        <dbReference type="Rhea" id="RHEA-COMP:14737"/>
        <dbReference type="Rhea" id="RHEA-COMP:14739"/>
        <dbReference type="ChEBI" id="CHEBI:29917"/>
        <dbReference type="ChEBI" id="CHEBI:35235"/>
        <dbReference type="ChEBI" id="CHEBI:57972"/>
        <dbReference type="ChEBI" id="CHEBI:64428"/>
        <dbReference type="EC" id="2.8.1.7"/>
    </reaction>
</comment>
<evidence type="ECO:0000256" key="2">
    <source>
        <dbReference type="ARBA" id="ARBA00010447"/>
    </source>
</evidence>
<keyword evidence="9" id="KW-1185">Reference proteome</keyword>
<sequence>MEPIYLDNASTSFPKPPQVAQAMFDYVTGCGCNIGRGGYEGAYQAEETVLRTRQQLCRLFHGPDSRCVAFTKNITESLNVLLKGLLRPGDHVLVSAMEHNAVMRPLTQLTRRGVTFDRIPCRPDGTLMTERLPGLLRENTRAVVMLHASNVCGTLLPAAEVGAFCRENGLLFLLDTAQTAGAFPIDMEAMGADALAFTGHKGLMGPQGTGGFLLRPELAAQLEPLLSGGTGSASHSEEVPSFLPDRFEAGTLNLPGIMGLHAALTWLEETGIDAIRAHEQALTDRFLRGAASIPNLRLVGLAGAENRAAVVPVVPENTDPAFVADALGREFGIQVRVGLHCAPNAHRTLGTFPTGAIRFSFGPYNTPGQVDRALEALDALCRRTVWL</sequence>
<evidence type="ECO:0000259" key="7">
    <source>
        <dbReference type="Pfam" id="PF00266"/>
    </source>
</evidence>
<dbReference type="PANTHER" id="PTHR43586">
    <property type="entry name" value="CYSTEINE DESULFURASE"/>
    <property type="match status" value="1"/>
</dbReference>
<feature type="domain" description="Aminotransferase class V" evidence="7">
    <location>
        <begin position="4"/>
        <end position="372"/>
    </location>
</feature>
<comment type="caution">
    <text evidence="8">The sequence shown here is derived from an EMBL/GenBank/DDBJ whole genome shotgun (WGS) entry which is preliminary data.</text>
</comment>
<dbReference type="InterPro" id="IPR015422">
    <property type="entry name" value="PyrdxlP-dep_Trfase_small"/>
</dbReference>
<evidence type="ECO:0000313" key="8">
    <source>
        <dbReference type="EMBL" id="MCC2129991.1"/>
    </source>
</evidence>
<protein>
    <recommendedName>
        <fullName evidence="3">cysteine desulfurase</fullName>
        <ecNumber evidence="3">2.8.1.7</ecNumber>
    </recommendedName>
</protein>
<dbReference type="PANTHER" id="PTHR43586:SF4">
    <property type="entry name" value="ISOPENICILLIN N EPIMERASE"/>
    <property type="match status" value="1"/>
</dbReference>
<dbReference type="GO" id="GO:0006534">
    <property type="term" value="P:cysteine metabolic process"/>
    <property type="evidence" value="ECO:0007669"/>
    <property type="project" value="InterPro"/>
</dbReference>
<dbReference type="NCBIfam" id="TIGR01977">
    <property type="entry name" value="am_tr_V_EF2568"/>
    <property type="match status" value="1"/>
</dbReference>
<dbReference type="Gene3D" id="3.90.1150.10">
    <property type="entry name" value="Aspartate Aminotransferase, domain 1"/>
    <property type="match status" value="1"/>
</dbReference>
<dbReference type="CDD" id="cd06453">
    <property type="entry name" value="SufS_like"/>
    <property type="match status" value="1"/>
</dbReference>
<evidence type="ECO:0000256" key="6">
    <source>
        <dbReference type="ARBA" id="ARBA00050776"/>
    </source>
</evidence>
<dbReference type="InterPro" id="IPR000192">
    <property type="entry name" value="Aminotrans_V_dom"/>
</dbReference>
<dbReference type="EC" id="2.8.1.7" evidence="3"/>
<evidence type="ECO:0000256" key="1">
    <source>
        <dbReference type="ARBA" id="ARBA00001933"/>
    </source>
</evidence>
<dbReference type="AlphaFoldDB" id="A0AAE3ACE3"/>
<comment type="cofactor">
    <cofactor evidence="1">
        <name>pyridoxal 5'-phosphate</name>
        <dbReference type="ChEBI" id="CHEBI:597326"/>
    </cofactor>
</comment>
<keyword evidence="5" id="KW-0663">Pyridoxal phosphate</keyword>
<reference evidence="8" key="1">
    <citation type="submission" date="2021-10" db="EMBL/GenBank/DDBJ databases">
        <title>Anaerobic single-cell dispensing facilitates the cultivation of human gut bacteria.</title>
        <authorList>
            <person name="Afrizal A."/>
        </authorList>
    </citation>
    <scope>NUCLEOTIDE SEQUENCE</scope>
    <source>
        <strain evidence="8">CLA-AA-H272</strain>
    </source>
</reference>
<comment type="similarity">
    <text evidence="2">Belongs to the class-V pyridoxal-phosphate-dependent aminotransferase family. Csd subfamily.</text>
</comment>
<dbReference type="InterPro" id="IPR010969">
    <property type="entry name" value="Cys_dSase-rel_unknwn_funct"/>
</dbReference>
<dbReference type="GO" id="GO:0030170">
    <property type="term" value="F:pyridoxal phosphate binding"/>
    <property type="evidence" value="ECO:0007669"/>
    <property type="project" value="InterPro"/>
</dbReference>
<keyword evidence="4" id="KW-0808">Transferase</keyword>
<dbReference type="GO" id="GO:0008483">
    <property type="term" value="F:transaminase activity"/>
    <property type="evidence" value="ECO:0007669"/>
    <property type="project" value="UniProtKB-KW"/>
</dbReference>
<dbReference type="EMBL" id="JAJEPW010000032">
    <property type="protein sequence ID" value="MCC2129991.1"/>
    <property type="molecule type" value="Genomic_DNA"/>
</dbReference>
<dbReference type="Proteomes" id="UP001199319">
    <property type="component" value="Unassembled WGS sequence"/>
</dbReference>